<comment type="cofactor">
    <cofactor evidence="1">
        <name>Zn(2+)</name>
        <dbReference type="ChEBI" id="CHEBI:29105"/>
    </cofactor>
</comment>
<dbReference type="PANTHER" id="PTHR39188:SF3">
    <property type="entry name" value="STAGE IV SPORULATION PROTEIN FB"/>
    <property type="match status" value="1"/>
</dbReference>
<dbReference type="Pfam" id="PF02163">
    <property type="entry name" value="Peptidase_M50"/>
    <property type="match status" value="1"/>
</dbReference>
<protein>
    <submittedName>
        <fullName evidence="14">Stage IV sporulation protein FB</fullName>
    </submittedName>
</protein>
<dbReference type="InterPro" id="IPR008915">
    <property type="entry name" value="Peptidase_M50"/>
</dbReference>
<dbReference type="GO" id="GO:0046872">
    <property type="term" value="F:metal ion binding"/>
    <property type="evidence" value="ECO:0007669"/>
    <property type="project" value="UniProtKB-KW"/>
</dbReference>
<evidence type="ECO:0000313" key="15">
    <source>
        <dbReference type="Proteomes" id="UP000391919"/>
    </source>
</evidence>
<feature type="transmembrane region" description="Helical" evidence="12">
    <location>
        <begin position="182"/>
        <end position="199"/>
    </location>
</feature>
<sequence>MSDLFLVLKKIKIHPLFWIVAAIAVATARFQELVLLFAIILIHEMGHAGAAQFFSWRIKKIMILPFGGVAETEEHGNRPLKEEMAVTLAGPVQHVWIAICAYALFYFHILPESLYIQVQEWNRAILFFNLLPIWPLDGGKIANMAFSRFFPFLRAFRITIFSSLAVLLIFHATALFNTPANLNIWAVAVYLYASLWKEWKQLYFVFIRFLLERYYGNRDPLHDLETLRVDAGAYLYEVLESFKRGRKHPLIVLQGGVEIGKLDENELLHAFFSEKQTHAKVKDIMYSY</sequence>
<keyword evidence="5 12" id="KW-0812">Transmembrane</keyword>
<feature type="transmembrane region" description="Helical" evidence="12">
    <location>
        <begin position="34"/>
        <end position="54"/>
    </location>
</feature>
<evidence type="ECO:0000256" key="10">
    <source>
        <dbReference type="ARBA" id="ARBA00023049"/>
    </source>
</evidence>
<evidence type="ECO:0000313" key="14">
    <source>
        <dbReference type="EMBL" id="GER69166.1"/>
    </source>
</evidence>
<feature type="transmembrane region" description="Helical" evidence="12">
    <location>
        <begin position="121"/>
        <end position="137"/>
    </location>
</feature>
<keyword evidence="4" id="KW-0645">Protease</keyword>
<feature type="transmembrane region" description="Helical" evidence="12">
    <location>
        <begin position="12"/>
        <end position="28"/>
    </location>
</feature>
<keyword evidence="9 12" id="KW-1133">Transmembrane helix</keyword>
<proteinExistence type="inferred from homology"/>
<evidence type="ECO:0000256" key="4">
    <source>
        <dbReference type="ARBA" id="ARBA00022670"/>
    </source>
</evidence>
<dbReference type="GO" id="GO:0016020">
    <property type="term" value="C:membrane"/>
    <property type="evidence" value="ECO:0007669"/>
    <property type="project" value="UniProtKB-SubCell"/>
</dbReference>
<evidence type="ECO:0000256" key="7">
    <source>
        <dbReference type="ARBA" id="ARBA00022801"/>
    </source>
</evidence>
<comment type="similarity">
    <text evidence="3">Belongs to the peptidase M50B family.</text>
</comment>
<evidence type="ECO:0000256" key="6">
    <source>
        <dbReference type="ARBA" id="ARBA00022723"/>
    </source>
</evidence>
<dbReference type="PANTHER" id="PTHR39188">
    <property type="entry name" value="MEMBRANE-ASSOCIATED ZINC METALLOPROTEASE M50B"/>
    <property type="match status" value="1"/>
</dbReference>
<evidence type="ECO:0000256" key="5">
    <source>
        <dbReference type="ARBA" id="ARBA00022692"/>
    </source>
</evidence>
<accession>A0A5J4J2I0</accession>
<keyword evidence="7" id="KW-0378">Hydrolase</keyword>
<evidence type="ECO:0000256" key="8">
    <source>
        <dbReference type="ARBA" id="ARBA00022833"/>
    </source>
</evidence>
<keyword evidence="6" id="KW-0479">Metal-binding</keyword>
<reference evidence="14 15" key="1">
    <citation type="submission" date="2019-09" db="EMBL/GenBank/DDBJ databases">
        <title>Draft genome sequence of Bacillus sp. JC-7.</title>
        <authorList>
            <person name="Tanaka N."/>
            <person name="Shiwa Y."/>
            <person name="Fujita N."/>
            <person name="Tanasupawat S."/>
        </authorList>
    </citation>
    <scope>NUCLEOTIDE SEQUENCE [LARGE SCALE GENOMIC DNA]</scope>
    <source>
        <strain evidence="14 15">JC-7</strain>
    </source>
</reference>
<organism evidence="14 15">
    <name type="scientific">Weizmannia acidilactici</name>
    <dbReference type="NCBI Taxonomy" id="2607726"/>
    <lineage>
        <taxon>Bacteria</taxon>
        <taxon>Bacillati</taxon>
        <taxon>Bacillota</taxon>
        <taxon>Bacilli</taxon>
        <taxon>Bacillales</taxon>
        <taxon>Bacillaceae</taxon>
        <taxon>Heyndrickxia</taxon>
    </lineage>
</organism>
<evidence type="ECO:0000256" key="11">
    <source>
        <dbReference type="ARBA" id="ARBA00023136"/>
    </source>
</evidence>
<feature type="transmembrane region" description="Helical" evidence="12">
    <location>
        <begin position="85"/>
        <end position="109"/>
    </location>
</feature>
<dbReference type="Proteomes" id="UP000391919">
    <property type="component" value="Unassembled WGS sequence"/>
</dbReference>
<dbReference type="EMBL" id="BKZQ01000004">
    <property type="protein sequence ID" value="GER69166.1"/>
    <property type="molecule type" value="Genomic_DNA"/>
</dbReference>
<evidence type="ECO:0000256" key="3">
    <source>
        <dbReference type="ARBA" id="ARBA00007931"/>
    </source>
</evidence>
<feature type="transmembrane region" description="Helical" evidence="12">
    <location>
        <begin position="158"/>
        <end position="176"/>
    </location>
</feature>
<comment type="caution">
    <text evidence="14">The sequence shown here is derived from an EMBL/GenBank/DDBJ whole genome shotgun (WGS) entry which is preliminary data.</text>
</comment>
<feature type="domain" description="Peptidase M50" evidence="13">
    <location>
        <begin position="33"/>
        <end position="108"/>
    </location>
</feature>
<keyword evidence="11 12" id="KW-0472">Membrane</keyword>
<keyword evidence="8" id="KW-0862">Zinc</keyword>
<evidence type="ECO:0000256" key="9">
    <source>
        <dbReference type="ARBA" id="ARBA00022989"/>
    </source>
</evidence>
<evidence type="ECO:0000256" key="1">
    <source>
        <dbReference type="ARBA" id="ARBA00001947"/>
    </source>
</evidence>
<dbReference type="CDD" id="cd06161">
    <property type="entry name" value="S2P-M50_SpoIVFB"/>
    <property type="match status" value="1"/>
</dbReference>
<keyword evidence="10" id="KW-0482">Metalloprotease</keyword>
<evidence type="ECO:0000259" key="13">
    <source>
        <dbReference type="Pfam" id="PF02163"/>
    </source>
</evidence>
<comment type="subcellular location">
    <subcellularLocation>
        <location evidence="2">Membrane</location>
        <topology evidence="2">Multi-pass membrane protein</topology>
    </subcellularLocation>
</comment>
<name>A0A5J4J2I0_9BACI</name>
<gene>
    <name evidence="14" type="primary">spoIVFB</name>
    <name evidence="14" type="ORF">BpJC7_04690</name>
</gene>
<keyword evidence="15" id="KW-1185">Reference proteome</keyword>
<dbReference type="AlphaFoldDB" id="A0A5J4J2I0"/>
<dbReference type="GO" id="GO:0008237">
    <property type="term" value="F:metallopeptidase activity"/>
    <property type="evidence" value="ECO:0007669"/>
    <property type="project" value="UniProtKB-KW"/>
</dbReference>
<evidence type="ECO:0000256" key="12">
    <source>
        <dbReference type="SAM" id="Phobius"/>
    </source>
</evidence>
<dbReference type="RefSeq" id="WP_151679281.1">
    <property type="nucleotide sequence ID" value="NZ_BKZP01000005.1"/>
</dbReference>
<dbReference type="GO" id="GO:0006508">
    <property type="term" value="P:proteolysis"/>
    <property type="evidence" value="ECO:0007669"/>
    <property type="project" value="UniProtKB-KW"/>
</dbReference>
<evidence type="ECO:0000256" key="2">
    <source>
        <dbReference type="ARBA" id="ARBA00004141"/>
    </source>
</evidence>